<protein>
    <submittedName>
        <fullName evidence="3">Phospholipase/Carboxylesterase</fullName>
    </submittedName>
</protein>
<dbReference type="Pfam" id="PF02230">
    <property type="entry name" value="Abhydrolase_2"/>
    <property type="match status" value="1"/>
</dbReference>
<dbReference type="KEGG" id="psl:Psta_3734"/>
<dbReference type="HOGENOM" id="CLU_064094_0_0_0"/>
<dbReference type="InterPro" id="IPR003140">
    <property type="entry name" value="PLipase/COase/thioEstase"/>
</dbReference>
<proteinExistence type="predicted"/>
<feature type="domain" description="Phospholipase/carboxylesterase/thioesterase" evidence="2">
    <location>
        <begin position="129"/>
        <end position="249"/>
    </location>
</feature>
<dbReference type="GO" id="GO:0016787">
    <property type="term" value="F:hydrolase activity"/>
    <property type="evidence" value="ECO:0007669"/>
    <property type="project" value="InterPro"/>
</dbReference>
<name>D2R024_PIRSD</name>
<dbReference type="ESTHER" id="pirsd-d2r024">
    <property type="family name" value="5_AlphaBeta_hydrolase"/>
</dbReference>
<keyword evidence="1" id="KW-0732">Signal</keyword>
<dbReference type="STRING" id="530564.Psta_3734"/>
<dbReference type="PANTHER" id="PTHR43037">
    <property type="entry name" value="UNNAMED PRODUCT-RELATED"/>
    <property type="match status" value="1"/>
</dbReference>
<dbReference type="eggNOG" id="COG4099">
    <property type="taxonomic scope" value="Bacteria"/>
</dbReference>
<evidence type="ECO:0000259" key="2">
    <source>
        <dbReference type="Pfam" id="PF02230"/>
    </source>
</evidence>
<gene>
    <name evidence="3" type="ordered locus">Psta_3734</name>
</gene>
<organism evidence="3 4">
    <name type="scientific">Pirellula staleyi (strain ATCC 27377 / DSM 6068 / ICPB 4128)</name>
    <name type="common">Pirella staleyi</name>
    <dbReference type="NCBI Taxonomy" id="530564"/>
    <lineage>
        <taxon>Bacteria</taxon>
        <taxon>Pseudomonadati</taxon>
        <taxon>Planctomycetota</taxon>
        <taxon>Planctomycetia</taxon>
        <taxon>Pirellulales</taxon>
        <taxon>Pirellulaceae</taxon>
        <taxon>Pirellula</taxon>
    </lineage>
</organism>
<reference evidence="3 4" key="1">
    <citation type="journal article" date="2009" name="Stand. Genomic Sci.">
        <title>Complete genome sequence of Pirellula staleyi type strain (ATCC 27377).</title>
        <authorList>
            <person name="Clum A."/>
            <person name="Tindall B.J."/>
            <person name="Sikorski J."/>
            <person name="Ivanova N."/>
            <person name="Mavrommatis K."/>
            <person name="Lucas S."/>
            <person name="Glavina del Rio T."/>
            <person name="Nolan M."/>
            <person name="Chen F."/>
            <person name="Tice H."/>
            <person name="Pitluck S."/>
            <person name="Cheng J.F."/>
            <person name="Chertkov O."/>
            <person name="Brettin T."/>
            <person name="Han C."/>
            <person name="Detter J.C."/>
            <person name="Kuske C."/>
            <person name="Bruce D."/>
            <person name="Goodwin L."/>
            <person name="Ovchinikova G."/>
            <person name="Pati A."/>
            <person name="Mikhailova N."/>
            <person name="Chen A."/>
            <person name="Palaniappan K."/>
            <person name="Land M."/>
            <person name="Hauser L."/>
            <person name="Chang Y.J."/>
            <person name="Jeffries C.D."/>
            <person name="Chain P."/>
            <person name="Rohde M."/>
            <person name="Goker M."/>
            <person name="Bristow J."/>
            <person name="Eisen J.A."/>
            <person name="Markowitz V."/>
            <person name="Hugenholtz P."/>
            <person name="Kyrpides N.C."/>
            <person name="Klenk H.P."/>
            <person name="Lapidus A."/>
        </authorList>
    </citation>
    <scope>NUCLEOTIDE SEQUENCE [LARGE SCALE GENOMIC DNA]</scope>
    <source>
        <strain evidence="4">ATCC 27377 / DSM 6068 / ICPB 4128</strain>
    </source>
</reference>
<evidence type="ECO:0000313" key="3">
    <source>
        <dbReference type="EMBL" id="ADB18389.1"/>
    </source>
</evidence>
<dbReference type="AlphaFoldDB" id="D2R024"/>
<sequence length="272" mass="29603" precursor="true">MPSDTRDGTTIAMPRLLAKFLIASFAITTANTSLIAADQLAELPRGKQVAQSATIVVKQGDLSREATLRYWLYVPQAADEKKQLPLLLFLHGSGERGDDLEVVKKHGPPKIVEQQADFPFITISPQCPAGVRWNAVELSNFVDHLTNSLPVDRRRVYLTGLSMGGAGSWSLLAAQPNTFAAAVIICGRGDVASAPQLVKTPLWVFHGAKDTTVPLSASVEMVEAIQKAGGKNVKLTVYDNAAHDSWTETYDAPETFEWLLRHTLPDDKAKSQ</sequence>
<keyword evidence="4" id="KW-1185">Reference proteome</keyword>
<evidence type="ECO:0000313" key="4">
    <source>
        <dbReference type="Proteomes" id="UP000001887"/>
    </source>
</evidence>
<evidence type="ECO:0000256" key="1">
    <source>
        <dbReference type="ARBA" id="ARBA00022729"/>
    </source>
</evidence>
<dbReference type="SUPFAM" id="SSF53474">
    <property type="entry name" value="alpha/beta-Hydrolases"/>
    <property type="match status" value="1"/>
</dbReference>
<dbReference type="Gene3D" id="3.40.50.1820">
    <property type="entry name" value="alpha/beta hydrolase"/>
    <property type="match status" value="1"/>
</dbReference>
<dbReference type="EMBL" id="CP001848">
    <property type="protein sequence ID" value="ADB18389.1"/>
    <property type="molecule type" value="Genomic_DNA"/>
</dbReference>
<dbReference type="InterPro" id="IPR050955">
    <property type="entry name" value="Plant_Biomass_Hydrol_Est"/>
</dbReference>
<dbReference type="InterPro" id="IPR029058">
    <property type="entry name" value="AB_hydrolase_fold"/>
</dbReference>
<dbReference type="PANTHER" id="PTHR43037:SF1">
    <property type="entry name" value="BLL1128 PROTEIN"/>
    <property type="match status" value="1"/>
</dbReference>
<accession>D2R024</accession>
<dbReference type="Proteomes" id="UP000001887">
    <property type="component" value="Chromosome"/>
</dbReference>